<gene>
    <name evidence="1" type="ORF">JMJ77_013052</name>
</gene>
<accession>A0A9P7UI83</accession>
<proteinExistence type="predicted"/>
<dbReference type="EMBL" id="JAESDN010000005">
    <property type="protein sequence ID" value="KAG7050300.1"/>
    <property type="molecule type" value="Genomic_DNA"/>
</dbReference>
<sequence>MNPASEHTVQSAPCSPPVPIFSRFFAGKGEVECSSNSFRIA</sequence>
<name>A0A9P7UI83_9PEZI</name>
<dbReference type="Proteomes" id="UP000699042">
    <property type="component" value="Unassembled WGS sequence"/>
</dbReference>
<dbReference type="AlphaFoldDB" id="A0A9P7UI83"/>
<comment type="caution">
    <text evidence="1">The sequence shown here is derived from an EMBL/GenBank/DDBJ whole genome shotgun (WGS) entry which is preliminary data.</text>
</comment>
<evidence type="ECO:0000313" key="1">
    <source>
        <dbReference type="EMBL" id="KAG7050300.1"/>
    </source>
</evidence>
<evidence type="ECO:0000313" key="2">
    <source>
        <dbReference type="Proteomes" id="UP000699042"/>
    </source>
</evidence>
<keyword evidence="2" id="KW-1185">Reference proteome</keyword>
<reference evidence="1" key="1">
    <citation type="submission" date="2021-05" db="EMBL/GenBank/DDBJ databases">
        <title>Comparative genomics of three Colletotrichum scovillei strains and genetic complementation revealed genes involved fungal growth and virulence on chili pepper.</title>
        <authorList>
            <person name="Hsieh D.-K."/>
            <person name="Chuang S.-C."/>
            <person name="Chen C.-Y."/>
            <person name="Chao Y.-T."/>
            <person name="Lu M.-Y.J."/>
            <person name="Lee M.-H."/>
            <person name="Shih M.-C."/>
        </authorList>
    </citation>
    <scope>NUCLEOTIDE SEQUENCE</scope>
    <source>
        <strain evidence="1">Coll-153</strain>
    </source>
</reference>
<organism evidence="1 2">
    <name type="scientific">Colletotrichum scovillei</name>
    <dbReference type="NCBI Taxonomy" id="1209932"/>
    <lineage>
        <taxon>Eukaryota</taxon>
        <taxon>Fungi</taxon>
        <taxon>Dikarya</taxon>
        <taxon>Ascomycota</taxon>
        <taxon>Pezizomycotina</taxon>
        <taxon>Sordariomycetes</taxon>
        <taxon>Hypocreomycetidae</taxon>
        <taxon>Glomerellales</taxon>
        <taxon>Glomerellaceae</taxon>
        <taxon>Colletotrichum</taxon>
        <taxon>Colletotrichum acutatum species complex</taxon>
    </lineage>
</organism>
<protein>
    <submittedName>
        <fullName evidence="1">Uncharacterized protein</fullName>
    </submittedName>
</protein>